<gene>
    <name evidence="4" type="ORF">Cgig2_015453</name>
</gene>
<dbReference type="PANTHER" id="PTHR21385">
    <property type="entry name" value="ZINC FINGER PROTEIN-RELATED"/>
    <property type="match status" value="1"/>
</dbReference>
<dbReference type="AlphaFoldDB" id="A0A9Q1JY57"/>
<keyword evidence="1" id="KW-0472">Membrane</keyword>
<feature type="transmembrane region" description="Helical" evidence="1">
    <location>
        <begin position="349"/>
        <end position="371"/>
    </location>
</feature>
<keyword evidence="1" id="KW-1133">Transmembrane helix</keyword>
<keyword evidence="1" id="KW-0812">Transmembrane</keyword>
<dbReference type="Proteomes" id="UP001153076">
    <property type="component" value="Unassembled WGS sequence"/>
</dbReference>
<feature type="domain" description="C2H2-type" evidence="3">
    <location>
        <begin position="152"/>
        <end position="173"/>
    </location>
</feature>
<dbReference type="PANTHER" id="PTHR21385:SF5">
    <property type="entry name" value="C2H2-TYPE DOMAIN-CONTAINING PROTEIN"/>
    <property type="match status" value="1"/>
</dbReference>
<organism evidence="4 5">
    <name type="scientific">Carnegiea gigantea</name>
    <dbReference type="NCBI Taxonomy" id="171969"/>
    <lineage>
        <taxon>Eukaryota</taxon>
        <taxon>Viridiplantae</taxon>
        <taxon>Streptophyta</taxon>
        <taxon>Embryophyta</taxon>
        <taxon>Tracheophyta</taxon>
        <taxon>Spermatophyta</taxon>
        <taxon>Magnoliopsida</taxon>
        <taxon>eudicotyledons</taxon>
        <taxon>Gunneridae</taxon>
        <taxon>Pentapetalae</taxon>
        <taxon>Caryophyllales</taxon>
        <taxon>Cactineae</taxon>
        <taxon>Cactaceae</taxon>
        <taxon>Cactoideae</taxon>
        <taxon>Echinocereeae</taxon>
        <taxon>Carnegiea</taxon>
    </lineage>
</organism>
<dbReference type="EMBL" id="JAKOGI010000565">
    <property type="protein sequence ID" value="KAJ8433026.1"/>
    <property type="molecule type" value="Genomic_DNA"/>
</dbReference>
<dbReference type="InterPro" id="IPR013087">
    <property type="entry name" value="Znf_C2H2_type"/>
</dbReference>
<sequence>MGTWSLIGLLFLCLSRSLLRSQASSLYDPLQLLCHFIALSFVVEVLISLFSVCDIRAIKQHEEQGHEVHCSRERSRAAWKVIDEVQPLSSTGAICSAIFKVLICQLLMQYLMPFVDKEKYKIPSKCRLHADNDMFRDQELHKIHVDINEWKCGYCKKSFYAEKYLDKHFDNRHYNLLNTVSFLALKDEIEPTQPSRLQKEMKILYLRLSLKKIAKGRKWRLGGPAYANKVAEGNKKTERKCLADLCGALHCDLVMDSQPRKTKCNPAAAAKNRHLCESLADTCFPVTGGPSASRLHGGSRCILGIVFDLSLCLLLKMTEFFLHQFCDAHACSGGRKPFSRGGKKRTSGFYIAISVLTLMLLPLFYGFVYLYQRGLKRSAQDLRRISQTGRKKKSS</sequence>
<accession>A0A9Q1JY57</accession>
<keyword evidence="2" id="KW-0732">Signal</keyword>
<evidence type="ECO:0000259" key="3">
    <source>
        <dbReference type="PROSITE" id="PS00028"/>
    </source>
</evidence>
<evidence type="ECO:0000313" key="5">
    <source>
        <dbReference type="Proteomes" id="UP001153076"/>
    </source>
</evidence>
<proteinExistence type="predicted"/>
<evidence type="ECO:0000256" key="1">
    <source>
        <dbReference type="SAM" id="Phobius"/>
    </source>
</evidence>
<reference evidence="4" key="1">
    <citation type="submission" date="2022-04" db="EMBL/GenBank/DDBJ databases">
        <title>Carnegiea gigantea Genome sequencing and assembly v2.</title>
        <authorList>
            <person name="Copetti D."/>
            <person name="Sanderson M.J."/>
            <person name="Burquez A."/>
            <person name="Wojciechowski M.F."/>
        </authorList>
    </citation>
    <scope>NUCLEOTIDE SEQUENCE</scope>
    <source>
        <strain evidence="4">SGP5-SGP5p</strain>
        <tissue evidence="4">Aerial part</tissue>
    </source>
</reference>
<feature type="chain" id="PRO_5040487472" description="C2H2-type domain-containing protein" evidence="2">
    <location>
        <begin position="24"/>
        <end position="395"/>
    </location>
</feature>
<keyword evidence="5" id="KW-1185">Reference proteome</keyword>
<protein>
    <recommendedName>
        <fullName evidence="3">C2H2-type domain-containing protein</fullName>
    </recommendedName>
</protein>
<evidence type="ECO:0000256" key="2">
    <source>
        <dbReference type="SAM" id="SignalP"/>
    </source>
</evidence>
<evidence type="ECO:0000313" key="4">
    <source>
        <dbReference type="EMBL" id="KAJ8433026.1"/>
    </source>
</evidence>
<comment type="caution">
    <text evidence="4">The sequence shown here is derived from an EMBL/GenBank/DDBJ whole genome shotgun (WGS) entry which is preliminary data.</text>
</comment>
<feature type="signal peptide" evidence="2">
    <location>
        <begin position="1"/>
        <end position="23"/>
    </location>
</feature>
<dbReference type="OrthoDB" id="4507at2759"/>
<dbReference type="PROSITE" id="PS00028">
    <property type="entry name" value="ZINC_FINGER_C2H2_1"/>
    <property type="match status" value="1"/>
</dbReference>
<name>A0A9Q1JY57_9CARY</name>